<protein>
    <submittedName>
        <fullName evidence="1">Uncharacterized protein</fullName>
    </submittedName>
</protein>
<organism evidence="1">
    <name type="scientific">Siphoviridae sp. ctnFV5</name>
    <dbReference type="NCBI Taxonomy" id="2823600"/>
    <lineage>
        <taxon>Viruses</taxon>
        <taxon>Duplodnaviria</taxon>
        <taxon>Heunggongvirae</taxon>
        <taxon>Uroviricota</taxon>
        <taxon>Caudoviricetes</taxon>
    </lineage>
</organism>
<name>A0A8S5L703_9CAUD</name>
<sequence length="187" mass="21894">MKTVFKVGMKVYDQVNFPDKEGKITKIENNGLITVSFSEYGEAEYVSGGYYYEDQFPTLSTKPYKVELQGFEQKAPAPTFEEVIKEAHKKGDYYYLPDCLEAPSERLVDATMALLKLLFLRDYYNKGWRPDWSNTNVLKYVIIVSREKIEIDNTYNIKRILAFKSKEIRNKFLEEQKELLEIAKPLL</sequence>
<accession>A0A8S5L703</accession>
<evidence type="ECO:0000313" key="1">
    <source>
        <dbReference type="EMBL" id="DAD65689.1"/>
    </source>
</evidence>
<reference evidence="1" key="1">
    <citation type="journal article" date="2021" name="Proc. Natl. Acad. Sci. U.S.A.">
        <title>A Catalog of Tens of Thousands of Viruses from Human Metagenomes Reveals Hidden Associations with Chronic Diseases.</title>
        <authorList>
            <person name="Tisza M.J."/>
            <person name="Buck C.B."/>
        </authorList>
    </citation>
    <scope>NUCLEOTIDE SEQUENCE</scope>
    <source>
        <strain evidence="1">CtnFV5</strain>
    </source>
</reference>
<dbReference type="EMBL" id="BK014647">
    <property type="protein sequence ID" value="DAD65689.1"/>
    <property type="molecule type" value="Genomic_DNA"/>
</dbReference>
<proteinExistence type="predicted"/>